<protein>
    <submittedName>
        <fullName evidence="2">Uncharacterized protein</fullName>
    </submittedName>
</protein>
<evidence type="ECO:0000313" key="2">
    <source>
        <dbReference type="EMBL" id="MEY6432399.1"/>
    </source>
</evidence>
<gene>
    <name evidence="2" type="ORF">ABC977_08275</name>
</gene>
<keyword evidence="3" id="KW-1185">Reference proteome</keyword>
<feature type="transmembrane region" description="Helical" evidence="1">
    <location>
        <begin position="27"/>
        <end position="47"/>
    </location>
</feature>
<sequence length="92" mass="10237">MFVLSVKDVVVDEEEVMKRCSDYAFSVWPLFVVAFITSVVTFVTWLTLSLSAFGLAEQIGVSAFVFVAVGGTLLHYVLGCMRRHRLASQTRS</sequence>
<keyword evidence="1" id="KW-0812">Transmembrane</keyword>
<dbReference type="EMBL" id="JBDKXB010000008">
    <property type="protein sequence ID" value="MEY6432399.1"/>
    <property type="molecule type" value="Genomic_DNA"/>
</dbReference>
<evidence type="ECO:0000256" key="1">
    <source>
        <dbReference type="SAM" id="Phobius"/>
    </source>
</evidence>
<proteinExistence type="predicted"/>
<keyword evidence="1" id="KW-0472">Membrane</keyword>
<dbReference type="Proteomes" id="UP001564408">
    <property type="component" value="Unassembled WGS sequence"/>
</dbReference>
<feature type="transmembrane region" description="Helical" evidence="1">
    <location>
        <begin position="59"/>
        <end position="78"/>
    </location>
</feature>
<reference evidence="2 3" key="1">
    <citation type="submission" date="2024-05" db="EMBL/GenBank/DDBJ databases">
        <title>Genome Sequence and Characterization of the New Strain Purple Sulfur Bacterium of Genus Thioalkalicoccus.</title>
        <authorList>
            <person name="Bryantseva I.A."/>
            <person name="Kyndt J.A."/>
            <person name="Imhoff J.F."/>
        </authorList>
    </citation>
    <scope>NUCLEOTIDE SEQUENCE [LARGE SCALE GENOMIC DNA]</scope>
    <source>
        <strain evidence="2 3">Um2</strain>
    </source>
</reference>
<comment type="caution">
    <text evidence="2">The sequence shown here is derived from an EMBL/GenBank/DDBJ whole genome shotgun (WGS) entry which is preliminary data.</text>
</comment>
<keyword evidence="1" id="KW-1133">Transmembrane helix</keyword>
<organism evidence="2 3">
    <name type="scientific">Thioalkalicoccus limnaeus</name>
    <dbReference type="NCBI Taxonomy" id="120681"/>
    <lineage>
        <taxon>Bacteria</taxon>
        <taxon>Pseudomonadati</taxon>
        <taxon>Pseudomonadota</taxon>
        <taxon>Gammaproteobacteria</taxon>
        <taxon>Chromatiales</taxon>
        <taxon>Chromatiaceae</taxon>
        <taxon>Thioalkalicoccus</taxon>
    </lineage>
</organism>
<name>A0ABV4BF16_9GAMM</name>
<accession>A0ABV4BF16</accession>
<dbReference type="RefSeq" id="WP_369666786.1">
    <property type="nucleotide sequence ID" value="NZ_JBDKXB010000008.1"/>
</dbReference>
<evidence type="ECO:0000313" key="3">
    <source>
        <dbReference type="Proteomes" id="UP001564408"/>
    </source>
</evidence>